<evidence type="ECO:0000313" key="7">
    <source>
        <dbReference type="EMBL" id="AYO31304.1"/>
    </source>
</evidence>
<dbReference type="KEGG" id="bacg:D2962_12455"/>
<evidence type="ECO:0000313" key="8">
    <source>
        <dbReference type="Proteomes" id="UP000280960"/>
    </source>
</evidence>
<evidence type="ECO:0000256" key="6">
    <source>
        <dbReference type="SAM" id="Phobius"/>
    </source>
</evidence>
<evidence type="ECO:0000256" key="3">
    <source>
        <dbReference type="ARBA" id="ARBA00022692"/>
    </source>
</evidence>
<dbReference type="InterPro" id="IPR051611">
    <property type="entry name" value="ECF_transporter_component"/>
</dbReference>
<organism evidence="7 8">
    <name type="scientific">Biomaibacter acetigenes</name>
    <dbReference type="NCBI Taxonomy" id="2316383"/>
    <lineage>
        <taxon>Bacteria</taxon>
        <taxon>Bacillati</taxon>
        <taxon>Bacillota</taxon>
        <taxon>Clostridia</taxon>
        <taxon>Thermosediminibacterales</taxon>
        <taxon>Tepidanaerobacteraceae</taxon>
        <taxon>Biomaibacter</taxon>
    </lineage>
</organism>
<sequence>MLGNVLANAESSVKLFSTIIYVAIVATINTWPYLILCLILYFLLLFILEFQAFKNIRLLIAPLFFIVAISAGIILLDLSAGKSIDRGLVLFLRALNAIYVLNTMISSMTLQELLSSMNSLHLPDIMVNLMGFTLRYSDILSREMARMMTARKARGYVPRKSMWHSSTMKVLGQTVGVLFIRSYERSERVYHAMLSRGYGGSVVPARRRKRLQTLDYIVGLAIILIPLTSKMAELGVILWIMPWK</sequence>
<evidence type="ECO:0000256" key="4">
    <source>
        <dbReference type="ARBA" id="ARBA00022989"/>
    </source>
</evidence>
<evidence type="ECO:0008006" key="9">
    <source>
        <dbReference type="Google" id="ProtNLM"/>
    </source>
</evidence>
<feature type="transmembrane region" description="Helical" evidence="6">
    <location>
        <begin position="88"/>
        <end position="110"/>
    </location>
</feature>
<keyword evidence="8" id="KW-1185">Reference proteome</keyword>
<protein>
    <recommendedName>
        <fullName evidence="9">Cobalt ECF transporter T component CbiQ</fullName>
    </recommendedName>
</protein>
<reference evidence="7 8" key="1">
    <citation type="submission" date="2018-10" db="EMBL/GenBank/DDBJ databases">
        <authorList>
            <person name="Zhang X."/>
        </authorList>
    </citation>
    <scope>NUCLEOTIDE SEQUENCE [LARGE SCALE GENOMIC DNA]</scope>
    <source>
        <strain evidence="7 8">SK-G1</strain>
    </source>
</reference>
<dbReference type="AlphaFoldDB" id="A0A3G2R6X5"/>
<evidence type="ECO:0000256" key="1">
    <source>
        <dbReference type="ARBA" id="ARBA00004141"/>
    </source>
</evidence>
<evidence type="ECO:0000256" key="5">
    <source>
        <dbReference type="ARBA" id="ARBA00023136"/>
    </source>
</evidence>
<accession>A0A3G2R6X5</accession>
<keyword evidence="2" id="KW-1003">Cell membrane</keyword>
<dbReference type="EMBL" id="CP033169">
    <property type="protein sequence ID" value="AYO31304.1"/>
    <property type="molecule type" value="Genomic_DNA"/>
</dbReference>
<gene>
    <name evidence="7" type="ORF">D2962_12455</name>
</gene>
<keyword evidence="4 6" id="KW-1133">Transmembrane helix</keyword>
<comment type="subcellular location">
    <subcellularLocation>
        <location evidence="1">Membrane</location>
        <topology evidence="1">Multi-pass membrane protein</topology>
    </subcellularLocation>
</comment>
<proteinExistence type="predicted"/>
<dbReference type="PANTHER" id="PTHR34857:SF2">
    <property type="entry name" value="SLL0384 PROTEIN"/>
    <property type="match status" value="1"/>
</dbReference>
<feature type="transmembrane region" description="Helical" evidence="6">
    <location>
        <begin position="58"/>
        <end position="76"/>
    </location>
</feature>
<keyword evidence="3 6" id="KW-0812">Transmembrane</keyword>
<keyword evidence="5 6" id="KW-0472">Membrane</keyword>
<feature type="transmembrane region" description="Helical" evidence="6">
    <location>
        <begin position="216"/>
        <end position="241"/>
    </location>
</feature>
<feature type="transmembrane region" description="Helical" evidence="6">
    <location>
        <begin position="20"/>
        <end position="46"/>
    </location>
</feature>
<name>A0A3G2R6X5_9FIRM</name>
<dbReference type="Pfam" id="PF02361">
    <property type="entry name" value="CbiQ"/>
    <property type="match status" value="1"/>
</dbReference>
<dbReference type="PANTHER" id="PTHR34857">
    <property type="entry name" value="SLL0384 PROTEIN"/>
    <property type="match status" value="1"/>
</dbReference>
<dbReference type="GO" id="GO:0005886">
    <property type="term" value="C:plasma membrane"/>
    <property type="evidence" value="ECO:0007669"/>
    <property type="project" value="UniProtKB-ARBA"/>
</dbReference>
<dbReference type="Proteomes" id="UP000280960">
    <property type="component" value="Chromosome"/>
</dbReference>
<dbReference type="CDD" id="cd16914">
    <property type="entry name" value="EcfT"/>
    <property type="match status" value="1"/>
</dbReference>
<evidence type="ECO:0000256" key="2">
    <source>
        <dbReference type="ARBA" id="ARBA00022475"/>
    </source>
</evidence>
<dbReference type="InterPro" id="IPR003339">
    <property type="entry name" value="ABC/ECF_trnsptr_transmembrane"/>
</dbReference>